<dbReference type="GO" id="GO:0005737">
    <property type="term" value="C:cytoplasm"/>
    <property type="evidence" value="ECO:0007669"/>
    <property type="project" value="TreeGrafter"/>
</dbReference>
<organism evidence="3 4">
    <name type="scientific">Tetrabaena socialis</name>
    <dbReference type="NCBI Taxonomy" id="47790"/>
    <lineage>
        <taxon>Eukaryota</taxon>
        <taxon>Viridiplantae</taxon>
        <taxon>Chlorophyta</taxon>
        <taxon>core chlorophytes</taxon>
        <taxon>Chlorophyceae</taxon>
        <taxon>CS clade</taxon>
        <taxon>Chlamydomonadales</taxon>
        <taxon>Tetrabaenaceae</taxon>
        <taxon>Tetrabaena</taxon>
    </lineage>
</organism>
<sequence>MADRLAPSTRHQYKHNGQVVYEWDQTFSEVNIYVPVPPGVRGKQLFVDITTSHLRFGIKPNPPYLDVRRGGVVVNDLAGGVKPSECYWTLEDGVLHVALTKLEEGEPWHSALAGHALDPATQQADQQRLMLERFQVEHPGFDFSQATFNGQVPNPRTFMRGLDGPGGQPEEGEGEAA</sequence>
<accession>A0A2J8AFA7</accession>
<dbReference type="SUPFAM" id="SSF49764">
    <property type="entry name" value="HSP20-like chaperones"/>
    <property type="match status" value="1"/>
</dbReference>
<comment type="caution">
    <text evidence="3">The sequence shown here is derived from an EMBL/GenBank/DDBJ whole genome shotgun (WGS) entry which is preliminary data.</text>
</comment>
<dbReference type="Gene3D" id="1.20.5.740">
    <property type="entry name" value="Single helix bin"/>
    <property type="match status" value="1"/>
</dbReference>
<dbReference type="Gene3D" id="2.60.40.790">
    <property type="match status" value="1"/>
</dbReference>
<gene>
    <name evidence="3" type="ORF">TSOC_002008</name>
</gene>
<reference evidence="3 4" key="1">
    <citation type="journal article" date="2017" name="Mol. Biol. Evol.">
        <title>The 4-celled Tetrabaena socialis nuclear genome reveals the essential components for genetic control of cell number at the origin of multicellularity in the volvocine lineage.</title>
        <authorList>
            <person name="Featherston J."/>
            <person name="Arakaki Y."/>
            <person name="Hanschen E.R."/>
            <person name="Ferris P.J."/>
            <person name="Michod R.E."/>
            <person name="Olson B.J.S.C."/>
            <person name="Nozaki H."/>
            <person name="Durand P.M."/>
        </authorList>
    </citation>
    <scope>NUCLEOTIDE SEQUENCE [LARGE SCALE GENOMIC DNA]</scope>
    <source>
        <strain evidence="3 4">NIES-571</strain>
    </source>
</reference>
<dbReference type="GO" id="GO:0006457">
    <property type="term" value="P:protein folding"/>
    <property type="evidence" value="ECO:0007669"/>
    <property type="project" value="TreeGrafter"/>
</dbReference>
<feature type="region of interest" description="Disordered" evidence="1">
    <location>
        <begin position="149"/>
        <end position="177"/>
    </location>
</feature>
<evidence type="ECO:0000313" key="4">
    <source>
        <dbReference type="Proteomes" id="UP000236333"/>
    </source>
</evidence>
<evidence type="ECO:0000259" key="2">
    <source>
        <dbReference type="PROSITE" id="PS51203"/>
    </source>
</evidence>
<dbReference type="PANTHER" id="PTHR12356:SF18">
    <property type="entry name" value="NUDC DOMAIN-CONTAINING PROTEIN 2"/>
    <property type="match status" value="1"/>
</dbReference>
<dbReference type="AlphaFoldDB" id="A0A2J8AFA7"/>
<dbReference type="OrthoDB" id="515366at2759"/>
<dbReference type="GO" id="GO:0051082">
    <property type="term" value="F:unfolded protein binding"/>
    <property type="evidence" value="ECO:0007669"/>
    <property type="project" value="TreeGrafter"/>
</dbReference>
<dbReference type="PANTHER" id="PTHR12356">
    <property type="entry name" value="NUCLEAR MOVEMENT PROTEIN NUDC"/>
    <property type="match status" value="1"/>
</dbReference>
<proteinExistence type="predicted"/>
<evidence type="ECO:0000313" key="3">
    <source>
        <dbReference type="EMBL" id="PNH11186.1"/>
    </source>
</evidence>
<dbReference type="CDD" id="cd06467">
    <property type="entry name" value="p23_NUDC_like"/>
    <property type="match status" value="1"/>
</dbReference>
<dbReference type="PROSITE" id="PS51203">
    <property type="entry name" value="CS"/>
    <property type="match status" value="1"/>
</dbReference>
<dbReference type="InterPro" id="IPR037898">
    <property type="entry name" value="NudC_fam"/>
</dbReference>
<protein>
    <submittedName>
        <fullName evidence="3">NudC domain-containing protein 2</fullName>
    </submittedName>
</protein>
<evidence type="ECO:0000256" key="1">
    <source>
        <dbReference type="SAM" id="MobiDB-lite"/>
    </source>
</evidence>
<dbReference type="EMBL" id="PGGS01000036">
    <property type="protein sequence ID" value="PNH11186.1"/>
    <property type="molecule type" value="Genomic_DNA"/>
</dbReference>
<dbReference type="InterPro" id="IPR007052">
    <property type="entry name" value="CS_dom"/>
</dbReference>
<dbReference type="InterPro" id="IPR008978">
    <property type="entry name" value="HSP20-like_chaperone"/>
</dbReference>
<name>A0A2J8AFA7_9CHLO</name>
<dbReference type="Pfam" id="PF04969">
    <property type="entry name" value="CS"/>
    <property type="match status" value="1"/>
</dbReference>
<feature type="domain" description="CS" evidence="2">
    <location>
        <begin position="16"/>
        <end position="112"/>
    </location>
</feature>
<dbReference type="Proteomes" id="UP000236333">
    <property type="component" value="Unassembled WGS sequence"/>
</dbReference>
<keyword evidence="4" id="KW-1185">Reference proteome</keyword>